<dbReference type="Gene3D" id="3.40.50.1820">
    <property type="entry name" value="alpha/beta hydrolase"/>
    <property type="match status" value="1"/>
</dbReference>
<name>A0ABS9SM26_9BACT</name>
<keyword evidence="3" id="KW-1185">Reference proteome</keyword>
<keyword evidence="1" id="KW-0732">Signal</keyword>
<evidence type="ECO:0000256" key="1">
    <source>
        <dbReference type="SAM" id="SignalP"/>
    </source>
</evidence>
<protein>
    <recommendedName>
        <fullName evidence="4">Alpha/beta hydrolase</fullName>
    </recommendedName>
</protein>
<dbReference type="RefSeq" id="WP_240830884.1">
    <property type="nucleotide sequence ID" value="NZ_JAKWBL010000003.1"/>
</dbReference>
<feature type="signal peptide" evidence="1">
    <location>
        <begin position="1"/>
        <end position="24"/>
    </location>
</feature>
<dbReference type="EMBL" id="JAKWBL010000003">
    <property type="protein sequence ID" value="MCH5599209.1"/>
    <property type="molecule type" value="Genomic_DNA"/>
</dbReference>
<accession>A0ABS9SM26</accession>
<dbReference type="Proteomes" id="UP001202248">
    <property type="component" value="Unassembled WGS sequence"/>
</dbReference>
<gene>
    <name evidence="2" type="ORF">MKP09_15475</name>
</gene>
<sequence length="112" mass="12544">MKKHKVKYFGILIPTIMMSLSLFAQSKLKPLIIEQQGSFAVGGSKISEPGNFDVANALKPQGQTFHGDHAYVFYQIPLKSRKYPLVFLHGAGQSKKTWESTPDGRQGFQNIF</sequence>
<dbReference type="InterPro" id="IPR029058">
    <property type="entry name" value="AB_hydrolase_fold"/>
</dbReference>
<dbReference type="SUPFAM" id="SSF53474">
    <property type="entry name" value="alpha/beta-Hydrolases"/>
    <property type="match status" value="1"/>
</dbReference>
<evidence type="ECO:0000313" key="3">
    <source>
        <dbReference type="Proteomes" id="UP001202248"/>
    </source>
</evidence>
<proteinExistence type="predicted"/>
<organism evidence="2 3">
    <name type="scientific">Niabella ginsengisoli</name>
    <dbReference type="NCBI Taxonomy" id="522298"/>
    <lineage>
        <taxon>Bacteria</taxon>
        <taxon>Pseudomonadati</taxon>
        <taxon>Bacteroidota</taxon>
        <taxon>Chitinophagia</taxon>
        <taxon>Chitinophagales</taxon>
        <taxon>Chitinophagaceae</taxon>
        <taxon>Niabella</taxon>
    </lineage>
</organism>
<evidence type="ECO:0000313" key="2">
    <source>
        <dbReference type="EMBL" id="MCH5599209.1"/>
    </source>
</evidence>
<reference evidence="2 3" key="1">
    <citation type="submission" date="2022-02" db="EMBL/GenBank/DDBJ databases">
        <authorList>
            <person name="Min J."/>
        </authorList>
    </citation>
    <scope>NUCLEOTIDE SEQUENCE [LARGE SCALE GENOMIC DNA]</scope>
    <source>
        <strain evidence="2 3">GR10-1</strain>
    </source>
</reference>
<feature type="chain" id="PRO_5045247875" description="Alpha/beta hydrolase" evidence="1">
    <location>
        <begin position="25"/>
        <end position="112"/>
    </location>
</feature>
<evidence type="ECO:0008006" key="4">
    <source>
        <dbReference type="Google" id="ProtNLM"/>
    </source>
</evidence>
<comment type="caution">
    <text evidence="2">The sequence shown here is derived from an EMBL/GenBank/DDBJ whole genome shotgun (WGS) entry which is preliminary data.</text>
</comment>